<dbReference type="SUPFAM" id="SSF110738">
    <property type="entry name" value="Glycerate kinase I"/>
    <property type="match status" value="1"/>
</dbReference>
<dbReference type="Pfam" id="PF02595">
    <property type="entry name" value="Gly_kinase"/>
    <property type="match status" value="1"/>
</dbReference>
<dbReference type="Gene3D" id="3.90.1510.10">
    <property type="entry name" value="Glycerate kinase, domain 2"/>
    <property type="match status" value="1"/>
</dbReference>
<gene>
    <name evidence="5" type="ORF">G9Q97_22070</name>
</gene>
<name>A0ABX0HC86_9BACT</name>
<keyword evidence="6" id="KW-1185">Reference proteome</keyword>
<dbReference type="GO" id="GO:0016301">
    <property type="term" value="F:kinase activity"/>
    <property type="evidence" value="ECO:0007669"/>
    <property type="project" value="UniProtKB-KW"/>
</dbReference>
<protein>
    <submittedName>
        <fullName evidence="5">Glycerate kinase</fullName>
    </submittedName>
</protein>
<dbReference type="EMBL" id="JAANYN010000014">
    <property type="protein sequence ID" value="NHE59505.1"/>
    <property type="molecule type" value="Genomic_DNA"/>
</dbReference>
<proteinExistence type="inferred from homology"/>
<dbReference type="InterPro" id="IPR018193">
    <property type="entry name" value="Glyc_kinase_flavodox-like_fold"/>
</dbReference>
<dbReference type="InterPro" id="IPR036129">
    <property type="entry name" value="Glycerate_kinase_sf"/>
</dbReference>
<dbReference type="PANTHER" id="PTHR21599:SF0">
    <property type="entry name" value="GLYCERATE KINASE"/>
    <property type="match status" value="1"/>
</dbReference>
<dbReference type="RefSeq" id="WP_166150986.1">
    <property type="nucleotide sequence ID" value="NZ_JAANYN010000014.1"/>
</dbReference>
<comment type="similarity">
    <text evidence="1 4">Belongs to the glycerate kinase type-1 family.</text>
</comment>
<evidence type="ECO:0000256" key="3">
    <source>
        <dbReference type="ARBA" id="ARBA00022777"/>
    </source>
</evidence>
<evidence type="ECO:0000256" key="1">
    <source>
        <dbReference type="ARBA" id="ARBA00006284"/>
    </source>
</evidence>
<keyword evidence="2 4" id="KW-0808">Transferase</keyword>
<dbReference type="NCBIfam" id="TIGR00045">
    <property type="entry name" value="glycerate kinase"/>
    <property type="match status" value="1"/>
</dbReference>
<comment type="caution">
    <text evidence="5">The sequence shown here is derived from an EMBL/GenBank/DDBJ whole genome shotgun (WGS) entry which is preliminary data.</text>
</comment>
<sequence length="364" mass="39342">MKWLVAPNAFKGTLLAEEAAATIKKVILDLHPSDQVDTCPIADGGDGTCFLLSQQLDLDIIPATACGPLGRPVKGFFGFDKASGAAFLDVSTVSGIKWLADHERDPWTASSYGTGELIQKALALGAKKIILGLGGSASVDMGTGILQALGVQFLDAKGRELSQFSPGFLDKIRHIQLRRKLPEVSFTCLCDVSNNFFGASGAIPVFGPQKGLLLADHQKFLTASQNLFNLFQRKCKWELQDQPCFGAAGGIALGLSAFFPTEMKQGARYFFDKTRVEERMLAADIAITGEGKFDTQSAHGKGSFELLQLAKRIGKPIWLVSAGNEGEQIGFDKVLRLPDLDFNSPELMEKARENLRDTVMQGLA</sequence>
<dbReference type="InterPro" id="IPR004381">
    <property type="entry name" value="Glycerate_kinase"/>
</dbReference>
<evidence type="ECO:0000256" key="2">
    <source>
        <dbReference type="ARBA" id="ARBA00022679"/>
    </source>
</evidence>
<accession>A0ABX0HC86</accession>
<organism evidence="5 6">
    <name type="scientific">Cyclobacterium plantarum</name>
    <dbReference type="NCBI Taxonomy" id="2716263"/>
    <lineage>
        <taxon>Bacteria</taxon>
        <taxon>Pseudomonadati</taxon>
        <taxon>Bacteroidota</taxon>
        <taxon>Cytophagia</taxon>
        <taxon>Cytophagales</taxon>
        <taxon>Cyclobacteriaceae</taxon>
        <taxon>Cyclobacterium</taxon>
    </lineage>
</organism>
<dbReference type="PIRSF" id="PIRSF006078">
    <property type="entry name" value="GlxK"/>
    <property type="match status" value="1"/>
</dbReference>
<dbReference type="Gene3D" id="3.40.50.10350">
    <property type="entry name" value="Glycerate kinase, domain 1"/>
    <property type="match status" value="1"/>
</dbReference>
<dbReference type="InterPro" id="IPR018197">
    <property type="entry name" value="Glycerate_kinase_RE-like"/>
</dbReference>
<dbReference type="Proteomes" id="UP000649799">
    <property type="component" value="Unassembled WGS sequence"/>
</dbReference>
<dbReference type="PANTHER" id="PTHR21599">
    <property type="entry name" value="GLYCERATE KINASE"/>
    <property type="match status" value="1"/>
</dbReference>
<evidence type="ECO:0000313" key="6">
    <source>
        <dbReference type="Proteomes" id="UP000649799"/>
    </source>
</evidence>
<evidence type="ECO:0000256" key="4">
    <source>
        <dbReference type="PIRNR" id="PIRNR006078"/>
    </source>
</evidence>
<evidence type="ECO:0000313" key="5">
    <source>
        <dbReference type="EMBL" id="NHE59505.1"/>
    </source>
</evidence>
<keyword evidence="3 4" id="KW-0418">Kinase</keyword>
<reference evidence="5 6" key="1">
    <citation type="submission" date="2020-03" db="EMBL/GenBank/DDBJ databases">
        <title>Cyclobacterium plantarum sp. nov., a marine bacterium isolated from a coastal-marine wetland.</title>
        <authorList>
            <person name="Sanchez-Porro C."/>
            <person name="Ventosa A."/>
            <person name="Amoozegar M."/>
        </authorList>
    </citation>
    <scope>NUCLEOTIDE SEQUENCE [LARGE SCALE GENOMIC DNA]</scope>
    <source>
        <strain evidence="5 6">GBPx2</strain>
    </source>
</reference>